<keyword evidence="2" id="KW-1185">Reference proteome</keyword>
<accession>A0A2P8R2K0</accession>
<organism evidence="1 2">
    <name type="scientific">Campylobacter blaseri</name>
    <dbReference type="NCBI Taxonomy" id="2042961"/>
    <lineage>
        <taxon>Bacteria</taxon>
        <taxon>Pseudomonadati</taxon>
        <taxon>Campylobacterota</taxon>
        <taxon>Epsilonproteobacteria</taxon>
        <taxon>Campylobacterales</taxon>
        <taxon>Campylobacteraceae</taxon>
        <taxon>Campylobacter</taxon>
    </lineage>
</organism>
<proteinExistence type="predicted"/>
<dbReference type="Proteomes" id="UP000240535">
    <property type="component" value="Unassembled WGS sequence"/>
</dbReference>
<protein>
    <submittedName>
        <fullName evidence="1">Uncharacterized protein</fullName>
    </submittedName>
</protein>
<evidence type="ECO:0000313" key="1">
    <source>
        <dbReference type="EMBL" id="PSM52723.1"/>
    </source>
</evidence>
<dbReference type="RefSeq" id="WP_106870499.1">
    <property type="nucleotide sequence ID" value="NZ_CP053841.1"/>
</dbReference>
<name>A0A2P8R2K0_9BACT</name>
<dbReference type="EMBL" id="PDHH01000002">
    <property type="protein sequence ID" value="PSM52723.1"/>
    <property type="molecule type" value="Genomic_DNA"/>
</dbReference>
<comment type="caution">
    <text evidence="1">The sequence shown here is derived from an EMBL/GenBank/DDBJ whole genome shotgun (WGS) entry which is preliminary data.</text>
</comment>
<reference evidence="2" key="1">
    <citation type="submission" date="2017-10" db="EMBL/GenBank/DDBJ databases">
        <title>Campylobacter species from seals.</title>
        <authorList>
            <person name="Gilbert M.J."/>
            <person name="Zomer A.L."/>
            <person name="Timmerman A.J."/>
            <person name="Duim B."/>
            <person name="Wagenaar J.A."/>
        </authorList>
    </citation>
    <scope>NUCLEOTIDE SEQUENCE [LARGE SCALE GENOMIC DNA]</scope>
    <source>
        <strain evidence="2">17S00004-5</strain>
    </source>
</reference>
<evidence type="ECO:0000313" key="2">
    <source>
        <dbReference type="Proteomes" id="UP000240535"/>
    </source>
</evidence>
<sequence length="94" mass="11479">MKELSQNEKEELLEDLKRTLFLLAEEGDPIVNLTIDEERTYSLENQAKHIKFRLNMTDEDYENLYFEIQEEYDKRHQDYFDWVGSKQQKNQNSK</sequence>
<gene>
    <name evidence="1" type="ORF">CQ405_03055</name>
</gene>
<dbReference type="AlphaFoldDB" id="A0A2P8R2K0"/>